<comment type="caution">
    <text evidence="6">The sequence shown here is derived from an EMBL/GenBank/DDBJ whole genome shotgun (WGS) entry which is preliminary data.</text>
</comment>
<dbReference type="Proteomes" id="UP000054937">
    <property type="component" value="Unassembled WGS sequence"/>
</dbReference>
<dbReference type="Gene3D" id="3.40.630.10">
    <property type="entry name" value="Zn peptidases"/>
    <property type="match status" value="1"/>
</dbReference>
<dbReference type="InterPro" id="IPR050821">
    <property type="entry name" value="Cytosolic_carboxypeptidase"/>
</dbReference>
<dbReference type="InterPro" id="IPR040626">
    <property type="entry name" value="Pepdidase_M14_N"/>
</dbReference>
<evidence type="ECO:0000256" key="1">
    <source>
        <dbReference type="ARBA" id="ARBA00001947"/>
    </source>
</evidence>
<comment type="caution">
    <text evidence="3">Lacks conserved residue(s) required for the propagation of feature annotation.</text>
</comment>
<comment type="similarity">
    <text evidence="2 3">Belongs to the peptidase M14 family.</text>
</comment>
<feature type="region of interest" description="Disordered" evidence="4">
    <location>
        <begin position="347"/>
        <end position="372"/>
    </location>
</feature>
<dbReference type="GO" id="GO:0004181">
    <property type="term" value="F:metallocarboxypeptidase activity"/>
    <property type="evidence" value="ECO:0007669"/>
    <property type="project" value="InterPro"/>
</dbReference>
<dbReference type="InParanoid" id="A0A0V0QJW0"/>
<dbReference type="PROSITE" id="PS52035">
    <property type="entry name" value="PEPTIDASE_M14"/>
    <property type="match status" value="1"/>
</dbReference>
<keyword evidence="7" id="KW-1185">Reference proteome</keyword>
<dbReference type="AlphaFoldDB" id="A0A0V0QJW0"/>
<proteinExistence type="inferred from homology"/>
<dbReference type="GO" id="GO:0006508">
    <property type="term" value="P:proteolysis"/>
    <property type="evidence" value="ECO:0007669"/>
    <property type="project" value="InterPro"/>
</dbReference>
<dbReference type="PANTHER" id="PTHR12756">
    <property type="entry name" value="CYTOSOLIC CARBOXYPEPTIDASE"/>
    <property type="match status" value="1"/>
</dbReference>
<feature type="region of interest" description="Disordered" evidence="4">
    <location>
        <begin position="384"/>
        <end position="433"/>
    </location>
</feature>
<organism evidence="6 7">
    <name type="scientific">Pseudocohnilembus persalinus</name>
    <name type="common">Ciliate</name>
    <dbReference type="NCBI Taxonomy" id="266149"/>
    <lineage>
        <taxon>Eukaryota</taxon>
        <taxon>Sar</taxon>
        <taxon>Alveolata</taxon>
        <taxon>Ciliophora</taxon>
        <taxon>Intramacronucleata</taxon>
        <taxon>Oligohymenophorea</taxon>
        <taxon>Scuticociliatia</taxon>
        <taxon>Philasterida</taxon>
        <taxon>Pseudocohnilembidae</taxon>
        <taxon>Pseudocohnilembus</taxon>
    </lineage>
</organism>
<dbReference type="GO" id="GO:0008270">
    <property type="term" value="F:zinc ion binding"/>
    <property type="evidence" value="ECO:0007669"/>
    <property type="project" value="InterPro"/>
</dbReference>
<dbReference type="EMBL" id="LDAU01000154">
    <property type="protein sequence ID" value="KRX02569.1"/>
    <property type="molecule type" value="Genomic_DNA"/>
</dbReference>
<comment type="cofactor">
    <cofactor evidence="1">
        <name>Zn(2+)</name>
        <dbReference type="ChEBI" id="CHEBI:29105"/>
    </cofactor>
</comment>
<dbReference type="OrthoDB" id="10253041at2759"/>
<dbReference type="Gene3D" id="2.60.40.3120">
    <property type="match status" value="1"/>
</dbReference>
<dbReference type="Pfam" id="PF00246">
    <property type="entry name" value="Peptidase_M14"/>
    <property type="match status" value="1"/>
</dbReference>
<evidence type="ECO:0000313" key="6">
    <source>
        <dbReference type="EMBL" id="KRX02569.1"/>
    </source>
</evidence>
<feature type="compositionally biased region" description="Polar residues" evidence="4">
    <location>
        <begin position="354"/>
        <end position="366"/>
    </location>
</feature>
<evidence type="ECO:0000313" key="7">
    <source>
        <dbReference type="Proteomes" id="UP000054937"/>
    </source>
</evidence>
<sequence>MFTEFQFQIAYDFQIQNITQESRNLTNSSQKLPNIQQQQQQFLQQSQQNKYQQAKEKSFNKQQIEFYFCNKNYSIIYEKFQQDIYKKKNTQFNVVQIPLSDIDKLKTDNQNNSVGQEIESESENSLILENQKLPDITNRQNNDQKLNKQDNIYFSSNFESGNLAKVSQVDQNEYALLLQNDINTQGCTQWFFFKVQNKNKTGKVVFNILNFRKKKSLYQQGMKISVFSLNSQKNNKISWFRGGENIYYFKNIIQRPKKQNLRINNSFNNLSNHFYYTLSFQYDFKTENDETYFAFSQPYTYSELQQYLQMNINMRQYSFYVKRSAICRSLLGNRVEMIVISDRENLQDTDNTKSNDTTPKQENNGVNDIKLNSDKINSNIKQQNCNEASEQISKQNKEQTEQTQNTNSKQNEPIDTNKKNSKKVKNEGDEQNMSYNQKKRIIISARTHAGESVSSFIVQGIINFLLSDDEQARLLRKCYIFTIFPMVNPDGVILGNNRVSISGRDLNRRWKKPSKSEN</sequence>
<gene>
    <name evidence="6" type="ORF">PPERSA_11909</name>
</gene>
<feature type="domain" description="Peptidase M14" evidence="5">
    <location>
        <begin position="297"/>
        <end position="518"/>
    </location>
</feature>
<evidence type="ECO:0000259" key="5">
    <source>
        <dbReference type="PROSITE" id="PS52035"/>
    </source>
</evidence>
<accession>A0A0V0QJW0</accession>
<feature type="compositionally biased region" description="Low complexity" evidence="4">
    <location>
        <begin position="401"/>
        <end position="411"/>
    </location>
</feature>
<dbReference type="Pfam" id="PF18027">
    <property type="entry name" value="Pepdidase_M14_N"/>
    <property type="match status" value="1"/>
</dbReference>
<reference evidence="6 7" key="1">
    <citation type="journal article" date="2015" name="Sci. Rep.">
        <title>Genome of the facultative scuticociliatosis pathogen Pseudocohnilembus persalinus provides insight into its virulence through horizontal gene transfer.</title>
        <authorList>
            <person name="Xiong J."/>
            <person name="Wang G."/>
            <person name="Cheng J."/>
            <person name="Tian M."/>
            <person name="Pan X."/>
            <person name="Warren A."/>
            <person name="Jiang C."/>
            <person name="Yuan D."/>
            <person name="Miao W."/>
        </authorList>
    </citation>
    <scope>NUCLEOTIDE SEQUENCE [LARGE SCALE GENOMIC DNA]</scope>
    <source>
        <strain evidence="6">36N120E</strain>
    </source>
</reference>
<dbReference type="PANTHER" id="PTHR12756:SF11">
    <property type="entry name" value="CYTOSOLIC CARBOXYPEPTIDASE 1"/>
    <property type="match status" value="1"/>
</dbReference>
<name>A0A0V0QJW0_PSEPJ</name>
<dbReference type="SUPFAM" id="SSF53187">
    <property type="entry name" value="Zn-dependent exopeptidases"/>
    <property type="match status" value="1"/>
</dbReference>
<evidence type="ECO:0000256" key="4">
    <source>
        <dbReference type="SAM" id="MobiDB-lite"/>
    </source>
</evidence>
<protein>
    <recommendedName>
        <fullName evidence="5">Peptidase M14 domain-containing protein</fullName>
    </recommendedName>
</protein>
<evidence type="ECO:0000256" key="2">
    <source>
        <dbReference type="ARBA" id="ARBA00005988"/>
    </source>
</evidence>
<dbReference type="InterPro" id="IPR000834">
    <property type="entry name" value="Peptidase_M14"/>
</dbReference>
<evidence type="ECO:0000256" key="3">
    <source>
        <dbReference type="PROSITE-ProRule" id="PRU01379"/>
    </source>
</evidence>